<keyword evidence="3 11" id="KW-0444">Lipid biosynthesis</keyword>
<dbReference type="Pfam" id="PF01151">
    <property type="entry name" value="ELO"/>
    <property type="match status" value="1"/>
</dbReference>
<evidence type="ECO:0000256" key="5">
    <source>
        <dbReference type="ARBA" id="ARBA00022692"/>
    </source>
</evidence>
<name>A0AA39LML7_9BILA</name>
<keyword evidence="8 11" id="KW-0443">Lipid metabolism</keyword>
<evidence type="ECO:0000256" key="1">
    <source>
        <dbReference type="ARBA" id="ARBA00004141"/>
    </source>
</evidence>
<dbReference type="GO" id="GO:0019367">
    <property type="term" value="P:fatty acid elongation, saturated fatty acid"/>
    <property type="evidence" value="ECO:0007669"/>
    <property type="project" value="TreeGrafter"/>
</dbReference>
<evidence type="ECO:0000256" key="3">
    <source>
        <dbReference type="ARBA" id="ARBA00022516"/>
    </source>
</evidence>
<evidence type="ECO:0000256" key="11">
    <source>
        <dbReference type="RuleBase" id="RU361115"/>
    </source>
</evidence>
<comment type="subcellular location">
    <subcellularLocation>
        <location evidence="1">Membrane</location>
        <topology evidence="1">Multi-pass membrane protein</topology>
    </subcellularLocation>
</comment>
<dbReference type="PROSITE" id="PS01188">
    <property type="entry name" value="ELO"/>
    <property type="match status" value="1"/>
</dbReference>
<proteinExistence type="inferred from homology"/>
<feature type="transmembrane region" description="Helical" evidence="11">
    <location>
        <begin position="207"/>
        <end position="225"/>
    </location>
</feature>
<dbReference type="GO" id="GO:0034626">
    <property type="term" value="P:fatty acid elongation, polyunsaturated fatty acid"/>
    <property type="evidence" value="ECO:0007669"/>
    <property type="project" value="TreeGrafter"/>
</dbReference>
<protein>
    <recommendedName>
        <fullName evidence="11">Elongation of very long chain fatty acids protein</fullName>
        <ecNumber evidence="11">2.3.1.199</ecNumber>
    </recommendedName>
    <alternativeName>
        <fullName evidence="11">Very-long-chain 3-oxoacyl-CoA synthase</fullName>
    </alternativeName>
</protein>
<evidence type="ECO:0000256" key="9">
    <source>
        <dbReference type="ARBA" id="ARBA00023136"/>
    </source>
</evidence>
<organism evidence="12 13">
    <name type="scientific">Steinernema hermaphroditum</name>
    <dbReference type="NCBI Taxonomy" id="289476"/>
    <lineage>
        <taxon>Eukaryota</taxon>
        <taxon>Metazoa</taxon>
        <taxon>Ecdysozoa</taxon>
        <taxon>Nematoda</taxon>
        <taxon>Chromadorea</taxon>
        <taxon>Rhabditida</taxon>
        <taxon>Tylenchina</taxon>
        <taxon>Panagrolaimomorpha</taxon>
        <taxon>Strongyloidoidea</taxon>
        <taxon>Steinernematidae</taxon>
        <taxon>Steinernema</taxon>
    </lineage>
</organism>
<comment type="caution">
    <text evidence="12">The sequence shown here is derived from an EMBL/GenBank/DDBJ whole genome shotgun (WGS) entry which is preliminary data.</text>
</comment>
<dbReference type="PANTHER" id="PTHR11157:SF17">
    <property type="entry name" value="ELONGATION OF VERY LONG CHAIN FATTY ACIDS PROTEIN 6"/>
    <property type="match status" value="1"/>
</dbReference>
<feature type="transmembrane region" description="Helical" evidence="11">
    <location>
        <begin position="168"/>
        <end position="187"/>
    </location>
</feature>
<gene>
    <name evidence="12" type="ORF">QR680_016538</name>
</gene>
<feature type="transmembrane region" description="Helical" evidence="11">
    <location>
        <begin position="143"/>
        <end position="162"/>
    </location>
</feature>
<comment type="pathway">
    <text evidence="2">Lipid metabolism; fatty acid biosynthesis.</text>
</comment>
<comment type="similarity">
    <text evidence="11">Belongs to the ELO family.</text>
</comment>
<evidence type="ECO:0000313" key="12">
    <source>
        <dbReference type="EMBL" id="KAK0402798.1"/>
    </source>
</evidence>
<keyword evidence="13" id="KW-1185">Reference proteome</keyword>
<feature type="transmembrane region" description="Helical" evidence="11">
    <location>
        <begin position="237"/>
        <end position="256"/>
    </location>
</feature>
<dbReference type="Proteomes" id="UP001175271">
    <property type="component" value="Unassembled WGS sequence"/>
</dbReference>
<dbReference type="GO" id="GO:0009922">
    <property type="term" value="F:fatty acid elongase activity"/>
    <property type="evidence" value="ECO:0007669"/>
    <property type="project" value="UniProtKB-EC"/>
</dbReference>
<dbReference type="EMBL" id="JAUCMV010000004">
    <property type="protein sequence ID" value="KAK0402798.1"/>
    <property type="molecule type" value="Genomic_DNA"/>
</dbReference>
<dbReference type="InterPro" id="IPR002076">
    <property type="entry name" value="ELO_fam"/>
</dbReference>
<feature type="transmembrane region" description="Helical" evidence="11">
    <location>
        <begin position="32"/>
        <end position="50"/>
    </location>
</feature>
<evidence type="ECO:0000256" key="8">
    <source>
        <dbReference type="ARBA" id="ARBA00023098"/>
    </source>
</evidence>
<evidence type="ECO:0000256" key="10">
    <source>
        <dbReference type="ARBA" id="ARBA00023160"/>
    </source>
</evidence>
<dbReference type="GO" id="GO:0034625">
    <property type="term" value="P:fatty acid elongation, monounsaturated fatty acid"/>
    <property type="evidence" value="ECO:0007669"/>
    <property type="project" value="TreeGrafter"/>
</dbReference>
<keyword evidence="4 11" id="KW-0808">Transferase</keyword>
<evidence type="ECO:0000256" key="7">
    <source>
        <dbReference type="ARBA" id="ARBA00022989"/>
    </source>
</evidence>
<evidence type="ECO:0000256" key="2">
    <source>
        <dbReference type="ARBA" id="ARBA00005194"/>
    </source>
</evidence>
<accession>A0AA39LML7</accession>
<evidence type="ECO:0000256" key="4">
    <source>
        <dbReference type="ARBA" id="ARBA00022679"/>
    </source>
</evidence>
<dbReference type="EC" id="2.3.1.199" evidence="11"/>
<dbReference type="GO" id="GO:0005789">
    <property type="term" value="C:endoplasmic reticulum membrane"/>
    <property type="evidence" value="ECO:0007669"/>
    <property type="project" value="TreeGrafter"/>
</dbReference>
<dbReference type="AlphaFoldDB" id="A0AA39LML7"/>
<feature type="transmembrane region" description="Helical" evidence="11">
    <location>
        <begin position="62"/>
        <end position="83"/>
    </location>
</feature>
<keyword evidence="9 11" id="KW-0472">Membrane</keyword>
<keyword evidence="5 11" id="KW-0812">Transmembrane</keyword>
<keyword evidence="10 11" id="KW-0275">Fatty acid biosynthesis</keyword>
<reference evidence="12" key="1">
    <citation type="submission" date="2023-06" db="EMBL/GenBank/DDBJ databases">
        <title>Genomic analysis of the entomopathogenic nematode Steinernema hermaphroditum.</title>
        <authorList>
            <person name="Schwarz E.M."/>
            <person name="Heppert J.K."/>
            <person name="Baniya A."/>
            <person name="Schwartz H.T."/>
            <person name="Tan C.-H."/>
            <person name="Antoshechkin I."/>
            <person name="Sternberg P.W."/>
            <person name="Goodrich-Blair H."/>
            <person name="Dillman A.R."/>
        </authorList>
    </citation>
    <scope>NUCLEOTIDE SEQUENCE</scope>
    <source>
        <strain evidence="12">PS9179</strain>
        <tissue evidence="12">Whole animal</tissue>
    </source>
</reference>
<dbReference type="PANTHER" id="PTHR11157">
    <property type="entry name" value="FATTY ACID ACYL TRANSFERASE-RELATED"/>
    <property type="match status" value="1"/>
</dbReference>
<comment type="catalytic activity">
    <reaction evidence="11">
        <text>a very-long-chain acyl-CoA + malonyl-CoA + H(+) = a very-long-chain 3-oxoacyl-CoA + CO2 + CoA</text>
        <dbReference type="Rhea" id="RHEA:32727"/>
        <dbReference type="ChEBI" id="CHEBI:15378"/>
        <dbReference type="ChEBI" id="CHEBI:16526"/>
        <dbReference type="ChEBI" id="CHEBI:57287"/>
        <dbReference type="ChEBI" id="CHEBI:57384"/>
        <dbReference type="ChEBI" id="CHEBI:90725"/>
        <dbReference type="ChEBI" id="CHEBI:90736"/>
        <dbReference type="EC" id="2.3.1.199"/>
    </reaction>
</comment>
<dbReference type="GO" id="GO:0030148">
    <property type="term" value="P:sphingolipid biosynthetic process"/>
    <property type="evidence" value="ECO:0007669"/>
    <property type="project" value="TreeGrafter"/>
</dbReference>
<keyword evidence="7 11" id="KW-1133">Transmembrane helix</keyword>
<dbReference type="InterPro" id="IPR030457">
    <property type="entry name" value="ELO_CS"/>
</dbReference>
<sequence>MTPSPPSVASRLLEMFAVPYDHEKAIVLMSDFLPYSLAASLVYIVVVFSLQRLMLNRKPFSLKWPLVFWNAGLAVFSVLGSYYSTVDVIEMAMEHSSLSATYCLLGTAMTGKNGFWGYLFTLSKLAEFGDTLFIVLRKKPLIFLHYYHHVVTLNFTVFGYAGNNAFTVWLLWLNYLVHSVMYLYYMLSAMGIQPPRAISKTITCMQLAQFAISLFFFAHIGYLKYFYGLCDFHTSAYVIGVVMEISYVILFAQFFHNAYVKMSAKRVTPAKKMK</sequence>
<evidence type="ECO:0000256" key="6">
    <source>
        <dbReference type="ARBA" id="ARBA00022832"/>
    </source>
</evidence>
<dbReference type="GO" id="GO:0042761">
    <property type="term" value="P:very long-chain fatty acid biosynthetic process"/>
    <property type="evidence" value="ECO:0007669"/>
    <property type="project" value="TreeGrafter"/>
</dbReference>
<evidence type="ECO:0000313" key="13">
    <source>
        <dbReference type="Proteomes" id="UP001175271"/>
    </source>
</evidence>
<keyword evidence="6 11" id="KW-0276">Fatty acid metabolism</keyword>